<dbReference type="Proteomes" id="UP000632766">
    <property type="component" value="Unassembled WGS sequence"/>
</dbReference>
<gene>
    <name evidence="2" type="ORF">I8748_15220</name>
</gene>
<protein>
    <submittedName>
        <fullName evidence="2">Uncharacterized protein</fullName>
    </submittedName>
</protein>
<evidence type="ECO:0000313" key="2">
    <source>
        <dbReference type="EMBL" id="MBH8563521.1"/>
    </source>
</evidence>
<keyword evidence="3" id="KW-1185">Reference proteome</keyword>
<sequence length="87" mass="9340">MLMRILIGSAAIACILSSTTTAVAQIVVDDSLKAEHSILTPNVQSPKGQIDRIDGGAIRGSNLFHSFQDFNVGNQHTLLPESLPHIF</sequence>
<keyword evidence="1" id="KW-0732">Signal</keyword>
<accession>A0A8J7L9Z6</accession>
<evidence type="ECO:0000313" key="3">
    <source>
        <dbReference type="Proteomes" id="UP000632766"/>
    </source>
</evidence>
<organism evidence="2 3">
    <name type="scientific">Amazonocrinis nigriterrae CENA67</name>
    <dbReference type="NCBI Taxonomy" id="2794033"/>
    <lineage>
        <taxon>Bacteria</taxon>
        <taxon>Bacillati</taxon>
        <taxon>Cyanobacteriota</taxon>
        <taxon>Cyanophyceae</taxon>
        <taxon>Nostocales</taxon>
        <taxon>Nostocaceae</taxon>
        <taxon>Amazonocrinis</taxon>
        <taxon>Amazonocrinis nigriterrae</taxon>
    </lineage>
</organism>
<dbReference type="AlphaFoldDB" id="A0A8J7L9Z6"/>
<name>A0A8J7L9Z6_9NOST</name>
<feature type="signal peptide" evidence="1">
    <location>
        <begin position="1"/>
        <end position="24"/>
    </location>
</feature>
<proteinExistence type="predicted"/>
<comment type="caution">
    <text evidence="2">The sequence shown here is derived from an EMBL/GenBank/DDBJ whole genome shotgun (WGS) entry which is preliminary data.</text>
</comment>
<dbReference type="EMBL" id="JAECZC010000026">
    <property type="protein sequence ID" value="MBH8563521.1"/>
    <property type="molecule type" value="Genomic_DNA"/>
</dbReference>
<evidence type="ECO:0000256" key="1">
    <source>
        <dbReference type="SAM" id="SignalP"/>
    </source>
</evidence>
<reference evidence="2 3" key="1">
    <citation type="journal article" date="2021" name="Int. J. Syst. Evol. Microbiol.">
        <title>Amazonocrinis nigriterrae gen. nov., sp. nov., Atlanticothrix silvestris gen. nov., sp. nov. and Dendronalium phyllosphericum gen. nov., sp. nov., nostocacean cyanobacteria from Brazilian environments.</title>
        <authorList>
            <person name="Alvarenga D.O."/>
            <person name="Andreote A.P.D."/>
            <person name="Branco L.H.Z."/>
            <person name="Delbaje E."/>
            <person name="Cruz R.B."/>
            <person name="Varani A.M."/>
            <person name="Fiore M.F."/>
        </authorList>
    </citation>
    <scope>NUCLEOTIDE SEQUENCE [LARGE SCALE GENOMIC DNA]</scope>
    <source>
        <strain evidence="2 3">CENA67</strain>
    </source>
</reference>
<feature type="chain" id="PRO_5035209677" evidence="1">
    <location>
        <begin position="25"/>
        <end position="87"/>
    </location>
</feature>